<name>A0A225BCK6_TALAT</name>
<reference evidence="1 2" key="1">
    <citation type="submission" date="2015-06" db="EMBL/GenBank/DDBJ databases">
        <title>Talaromyces atroroseus IBT 11181 draft genome.</title>
        <authorList>
            <person name="Rasmussen K.B."/>
            <person name="Rasmussen S."/>
            <person name="Petersen B."/>
            <person name="Sicheritz-Ponten T."/>
            <person name="Mortensen U.H."/>
            <person name="Thrane U."/>
        </authorList>
    </citation>
    <scope>NUCLEOTIDE SEQUENCE [LARGE SCALE GENOMIC DNA]</scope>
    <source>
        <strain evidence="1 2">IBT 11181</strain>
    </source>
</reference>
<dbReference type="RefSeq" id="XP_020124776.1">
    <property type="nucleotide sequence ID" value="XM_020260845.1"/>
</dbReference>
<protein>
    <submittedName>
        <fullName evidence="1">Uncharacterized protein</fullName>
    </submittedName>
</protein>
<evidence type="ECO:0000313" key="2">
    <source>
        <dbReference type="Proteomes" id="UP000214365"/>
    </source>
</evidence>
<dbReference type="OrthoDB" id="5374757at2759"/>
<gene>
    <name evidence="1" type="ORF">UA08_00097</name>
</gene>
<keyword evidence="2" id="KW-1185">Reference proteome</keyword>
<dbReference type="PANTHER" id="PTHR40635">
    <property type="match status" value="1"/>
</dbReference>
<dbReference type="EMBL" id="LFMY01000001">
    <property type="protein sequence ID" value="OKL64655.1"/>
    <property type="molecule type" value="Genomic_DNA"/>
</dbReference>
<sequence length="222" mass="25222">MPPIRRYLRISKYSVLECRVYLDNPSDTRWLLDTRNTNNISMLRRIFDTIKPLVLPKLREENERALAKKKSNPVKDVLVEDDFEVAIFLRESGTRHSLLTKQKVFGKQGRIKSNSNKLTGTTDSAGILIESDDEENMTNVPEATEDTEGIEGIEDEGGEKKLRFETSYEGFTIWGWVLCLLVTRRGRGNRPRMGETAAAATSGQALMEEWIGTQIQPALDED</sequence>
<dbReference type="GeneID" id="30999852"/>
<organism evidence="1 2">
    <name type="scientific">Talaromyces atroroseus</name>
    <dbReference type="NCBI Taxonomy" id="1441469"/>
    <lineage>
        <taxon>Eukaryota</taxon>
        <taxon>Fungi</taxon>
        <taxon>Dikarya</taxon>
        <taxon>Ascomycota</taxon>
        <taxon>Pezizomycotina</taxon>
        <taxon>Eurotiomycetes</taxon>
        <taxon>Eurotiomycetidae</taxon>
        <taxon>Eurotiales</taxon>
        <taxon>Trichocomaceae</taxon>
        <taxon>Talaromyces</taxon>
        <taxon>Talaromyces sect. Trachyspermi</taxon>
    </lineage>
</organism>
<evidence type="ECO:0000313" key="1">
    <source>
        <dbReference type="EMBL" id="OKL64655.1"/>
    </source>
</evidence>
<dbReference type="PANTHER" id="PTHR40635:SF1">
    <property type="match status" value="1"/>
</dbReference>
<dbReference type="Proteomes" id="UP000214365">
    <property type="component" value="Unassembled WGS sequence"/>
</dbReference>
<accession>A0A225BCK6</accession>
<proteinExistence type="predicted"/>
<dbReference type="AlphaFoldDB" id="A0A225BCK6"/>
<comment type="caution">
    <text evidence="1">The sequence shown here is derived from an EMBL/GenBank/DDBJ whole genome shotgun (WGS) entry which is preliminary data.</text>
</comment>